<feature type="region of interest" description="Disordered" evidence="1">
    <location>
        <begin position="153"/>
        <end position="200"/>
    </location>
</feature>
<gene>
    <name evidence="2" type="ORF">VSP0166_LOCUS12808</name>
</gene>
<evidence type="ECO:0000313" key="2">
    <source>
        <dbReference type="EMBL" id="CAE2230150.1"/>
    </source>
</evidence>
<dbReference type="AlphaFoldDB" id="A0A7S4II37"/>
<accession>A0A7S4II37</accession>
<feature type="compositionally biased region" description="Basic and acidic residues" evidence="1">
    <location>
        <begin position="172"/>
        <end position="189"/>
    </location>
</feature>
<protein>
    <submittedName>
        <fullName evidence="2">Uncharacterized protein</fullName>
    </submittedName>
</protein>
<proteinExistence type="predicted"/>
<reference evidence="2" key="1">
    <citation type="submission" date="2021-01" db="EMBL/GenBank/DDBJ databases">
        <authorList>
            <person name="Corre E."/>
            <person name="Pelletier E."/>
            <person name="Niang G."/>
            <person name="Scheremetjew M."/>
            <person name="Finn R."/>
            <person name="Kale V."/>
            <person name="Holt S."/>
            <person name="Cochrane G."/>
            <person name="Meng A."/>
            <person name="Brown T."/>
            <person name="Cohen L."/>
        </authorList>
    </citation>
    <scope>NUCLEOTIDE SEQUENCE</scope>
    <source>
        <strain evidence="2">DIVA3 518/3/11/1/6</strain>
    </source>
</reference>
<name>A0A7S4II37_9EUKA</name>
<organism evidence="2">
    <name type="scientific">Vannella robusta</name>
    <dbReference type="NCBI Taxonomy" id="1487602"/>
    <lineage>
        <taxon>Eukaryota</taxon>
        <taxon>Amoebozoa</taxon>
        <taxon>Discosea</taxon>
        <taxon>Flabellinia</taxon>
        <taxon>Vannellidae</taxon>
        <taxon>Vannella</taxon>
    </lineage>
</organism>
<sequence length="200" mass="23006">MLMKLEILDEGTGVCLFDKTWKWPVPGKTYSSLCKLVKSLFLISKSLQAGDVNFVDFDVNNSDKMRLSCKQDQRFIMGLFHSSSDNNESIDRFMMAVKEEFVNKCDAIHDSLQAEIKQLAEECEEPAMTEDDILEQFKDFNESVDQCVKEIFPNHEKQQPGLSEGFSETEESDSRKTSEKSKETKQEPKEEFDELIHVVP</sequence>
<dbReference type="EMBL" id="HBKP01018055">
    <property type="protein sequence ID" value="CAE2230150.1"/>
    <property type="molecule type" value="Transcribed_RNA"/>
</dbReference>
<evidence type="ECO:0000256" key="1">
    <source>
        <dbReference type="SAM" id="MobiDB-lite"/>
    </source>
</evidence>